<protein>
    <submittedName>
        <fullName evidence="2">Uncharacterized protein</fullName>
    </submittedName>
</protein>
<name>A0A1I1JU82_9HYPH</name>
<accession>A0A1I1JU82</accession>
<sequence>MTLQTEGASAGTNCGGPKLVAVQSYSRDRLSRLITFCNAAPRRAGFATHSRPRGASFCKSQEGDNVW</sequence>
<evidence type="ECO:0000313" key="2">
    <source>
        <dbReference type="EMBL" id="SFC49383.1"/>
    </source>
</evidence>
<proteinExistence type="predicted"/>
<evidence type="ECO:0000313" key="3">
    <source>
        <dbReference type="Proteomes" id="UP000182258"/>
    </source>
</evidence>
<reference evidence="2 3" key="1">
    <citation type="submission" date="2016-10" db="EMBL/GenBank/DDBJ databases">
        <authorList>
            <person name="de Groot N.N."/>
        </authorList>
    </citation>
    <scope>NUCLEOTIDE SEQUENCE [LARGE SCALE GENOMIC DNA]</scope>
    <source>
        <strain evidence="2 3">CGMCC 1.10210</strain>
    </source>
</reference>
<dbReference type="STRING" id="728005.SAMN04488059_1063"/>
<organism evidence="2 3">
    <name type="scientific">Devosia psychrophila</name>
    <dbReference type="NCBI Taxonomy" id="728005"/>
    <lineage>
        <taxon>Bacteria</taxon>
        <taxon>Pseudomonadati</taxon>
        <taxon>Pseudomonadota</taxon>
        <taxon>Alphaproteobacteria</taxon>
        <taxon>Hyphomicrobiales</taxon>
        <taxon>Devosiaceae</taxon>
        <taxon>Devosia</taxon>
    </lineage>
</organism>
<feature type="region of interest" description="Disordered" evidence="1">
    <location>
        <begin position="46"/>
        <end position="67"/>
    </location>
</feature>
<evidence type="ECO:0000256" key="1">
    <source>
        <dbReference type="SAM" id="MobiDB-lite"/>
    </source>
</evidence>
<gene>
    <name evidence="2" type="ORF">SAMN04488059_1063</name>
</gene>
<dbReference type="Proteomes" id="UP000182258">
    <property type="component" value="Unassembled WGS sequence"/>
</dbReference>
<dbReference type="EMBL" id="FOMB01000006">
    <property type="protein sequence ID" value="SFC49383.1"/>
    <property type="molecule type" value="Genomic_DNA"/>
</dbReference>
<dbReference type="AlphaFoldDB" id="A0A1I1JU82"/>